<evidence type="ECO:0000313" key="2">
    <source>
        <dbReference type="Proteomes" id="UP000616151"/>
    </source>
</evidence>
<accession>A0ACC5RBE8</accession>
<dbReference type="Proteomes" id="UP000616151">
    <property type="component" value="Unassembled WGS sequence"/>
</dbReference>
<keyword evidence="1" id="KW-0648">Protein biosynthesis</keyword>
<proteinExistence type="predicted"/>
<organism evidence="1 2">
    <name type="scientific">Taklimakanibacter albus</name>
    <dbReference type="NCBI Taxonomy" id="2800327"/>
    <lineage>
        <taxon>Bacteria</taxon>
        <taxon>Pseudomonadati</taxon>
        <taxon>Pseudomonadota</taxon>
        <taxon>Alphaproteobacteria</taxon>
        <taxon>Hyphomicrobiales</taxon>
        <taxon>Aestuariivirgaceae</taxon>
        <taxon>Taklimakanibacter</taxon>
    </lineage>
</organism>
<name>A0ACC5RBE8_9HYPH</name>
<protein>
    <submittedName>
        <fullName evidence="1">Transcription elongation factor GreA</fullName>
    </submittedName>
</protein>
<comment type="caution">
    <text evidence="1">The sequence shown here is derived from an EMBL/GenBank/DDBJ whole genome shotgun (WGS) entry which is preliminary data.</text>
</comment>
<keyword evidence="1" id="KW-0251">Elongation factor</keyword>
<evidence type="ECO:0000313" key="1">
    <source>
        <dbReference type="EMBL" id="MBK1869943.1"/>
    </source>
</evidence>
<keyword evidence="2" id="KW-1185">Reference proteome</keyword>
<gene>
    <name evidence="1" type="primary">greA</name>
    <name evidence="1" type="ORF">JHL16_26500</name>
</gene>
<dbReference type="EMBL" id="JAENHL010000008">
    <property type="protein sequence ID" value="MBK1869943.1"/>
    <property type="molecule type" value="Genomic_DNA"/>
</dbReference>
<sequence length="158" mass="17300">MSRAFVKEQDGQDTPEELPEHPISPNPNFVTPRGLALIDDEIEAARKILAHAQHETDRAGIARASRDLRYWTQRRSTAQLVEPPKTATKVAFGTRVTVKRDDGRVQSFAIVGEDEADLEKGFIAYTVPIARALLGLEVGEEAELPGGRGEITALEALS</sequence>
<reference evidence="1" key="1">
    <citation type="submission" date="2021-01" db="EMBL/GenBank/DDBJ databases">
        <authorList>
            <person name="Sun Q."/>
        </authorList>
    </citation>
    <scope>NUCLEOTIDE SEQUENCE</scope>
    <source>
        <strain evidence="1">YIM B02566</strain>
    </source>
</reference>